<dbReference type="Gene3D" id="3.40.190.170">
    <property type="entry name" value="Bacterial extracellular solute-binding protein, family 7"/>
    <property type="match status" value="1"/>
</dbReference>
<dbReference type="eggNOG" id="COG4663">
    <property type="taxonomic scope" value="Bacteria"/>
</dbReference>
<dbReference type="RefSeq" id="WP_013047864.1">
    <property type="nucleotide sequence ID" value="NC_014011.1"/>
</dbReference>
<dbReference type="PANTHER" id="PTHR33376">
    <property type="match status" value="1"/>
</dbReference>
<dbReference type="STRING" id="572547.Amico_0457"/>
<name>D5EDG6_AMICL</name>
<evidence type="ECO:0000256" key="1">
    <source>
        <dbReference type="ARBA" id="ARBA00022729"/>
    </source>
</evidence>
<sequence length="355" mass="40314">MKCRSLIALRVAVAVFVGLIVIGCPSQAIAKPSEVINWKFQSHHTPGALSTEYVIPPFIERVREMSGGRLNITLHYAGELVDYQEVFPSLQANMIQMANTSGLFWRGSIPVGWLQSGNLPPFVCRSNDEFNELYHRRGIDALIREGLAEQGIHFLGNHNVGNTYFWSKKPINSVDDLKGFKVRFFGSMSDTMEHFGAAPVMLPHPETYTAIAMGTLDGSGTAWWLYRDLKLHEVCPYFIGPAWQTPQGMELWVSKKAWDALPDDLKAIVETAAVAFTKDYADICWMQEREMFNKSFPEWGTTYIEWGKEDIDRITNEFSLPYLDKIAKEIGPKDPRVVKGIEIIKQFMKDYGYID</sequence>
<reference evidence="2 3" key="1">
    <citation type="journal article" date="2010" name="Stand. Genomic Sci.">
        <title>Complete genome sequence of Aminobacterium colombiense type strain (ALA-1).</title>
        <authorList>
            <person name="Chertkov O."/>
            <person name="Sikorski J."/>
            <person name="Brambilla E."/>
            <person name="Lapidus A."/>
            <person name="Copeland A."/>
            <person name="Glavina Del Rio T."/>
            <person name="Nolan M."/>
            <person name="Lucas S."/>
            <person name="Tice H."/>
            <person name="Cheng J.F."/>
            <person name="Han C."/>
            <person name="Detter J.C."/>
            <person name="Bruce D."/>
            <person name="Tapia R."/>
            <person name="Goodwin L."/>
            <person name="Pitluck S."/>
            <person name="Liolios K."/>
            <person name="Ivanova N."/>
            <person name="Mavromatis K."/>
            <person name="Ovchinnikova G."/>
            <person name="Pati A."/>
            <person name="Chen A."/>
            <person name="Palaniappan K."/>
            <person name="Land M."/>
            <person name="Hauser L."/>
            <person name="Chang Y.J."/>
            <person name="Jeffries C.D."/>
            <person name="Spring S."/>
            <person name="Rohde M."/>
            <person name="Goker M."/>
            <person name="Bristow J."/>
            <person name="Eisen J.A."/>
            <person name="Markowitz V."/>
            <person name="Hugenholtz P."/>
            <person name="Kyrpides N.C."/>
            <person name="Klenk H.P."/>
        </authorList>
    </citation>
    <scope>NUCLEOTIDE SEQUENCE [LARGE SCALE GENOMIC DNA]</scope>
    <source>
        <strain evidence="3">DSM 12261 / ALA-1</strain>
    </source>
</reference>
<dbReference type="InterPro" id="IPR038404">
    <property type="entry name" value="TRAP_DctP_sf"/>
</dbReference>
<evidence type="ECO:0000313" key="2">
    <source>
        <dbReference type="EMBL" id="ADE56598.1"/>
    </source>
</evidence>
<accession>D5EDG6</accession>
<dbReference type="OrthoDB" id="1646at2"/>
<dbReference type="PROSITE" id="PS51257">
    <property type="entry name" value="PROKAR_LIPOPROTEIN"/>
    <property type="match status" value="1"/>
</dbReference>
<proteinExistence type="predicted"/>
<dbReference type="InterPro" id="IPR018389">
    <property type="entry name" value="DctP_fam"/>
</dbReference>
<gene>
    <name evidence="2" type="ordered locus">Amico_0457</name>
</gene>
<dbReference type="Pfam" id="PF03480">
    <property type="entry name" value="DctP"/>
    <property type="match status" value="1"/>
</dbReference>
<evidence type="ECO:0000313" key="3">
    <source>
        <dbReference type="Proteomes" id="UP000002366"/>
    </source>
</evidence>
<dbReference type="PANTHER" id="PTHR33376:SF5">
    <property type="entry name" value="EXTRACYTOPLASMIC SOLUTE RECEPTOR PROTEIN"/>
    <property type="match status" value="1"/>
</dbReference>
<keyword evidence="1" id="KW-0732">Signal</keyword>
<dbReference type="EMBL" id="CP001997">
    <property type="protein sequence ID" value="ADE56598.1"/>
    <property type="molecule type" value="Genomic_DNA"/>
</dbReference>
<dbReference type="SUPFAM" id="SSF53850">
    <property type="entry name" value="Periplasmic binding protein-like II"/>
    <property type="match status" value="1"/>
</dbReference>
<dbReference type="NCBIfam" id="NF037995">
    <property type="entry name" value="TRAP_S1"/>
    <property type="match status" value="1"/>
</dbReference>
<dbReference type="GO" id="GO:0055085">
    <property type="term" value="P:transmembrane transport"/>
    <property type="evidence" value="ECO:0007669"/>
    <property type="project" value="InterPro"/>
</dbReference>
<dbReference type="HOGENOM" id="CLU_036176_0_0_0"/>
<organism evidence="2 3">
    <name type="scientific">Aminobacterium colombiense (strain DSM 12261 / ALA-1)</name>
    <dbReference type="NCBI Taxonomy" id="572547"/>
    <lineage>
        <taxon>Bacteria</taxon>
        <taxon>Thermotogati</taxon>
        <taxon>Synergistota</taxon>
        <taxon>Synergistia</taxon>
        <taxon>Synergistales</taxon>
        <taxon>Aminobacteriaceae</taxon>
        <taxon>Aminobacterium</taxon>
    </lineage>
</organism>
<dbReference type="Proteomes" id="UP000002366">
    <property type="component" value="Chromosome"/>
</dbReference>
<dbReference type="KEGG" id="aco:Amico_0457"/>
<dbReference type="CDD" id="cd13683">
    <property type="entry name" value="PBP2_TRAP_DctP6_7"/>
    <property type="match status" value="1"/>
</dbReference>
<dbReference type="AlphaFoldDB" id="D5EDG6"/>
<protein>
    <submittedName>
        <fullName evidence="2">Extracellular solute-binding protein, family 7</fullName>
    </submittedName>
</protein>
<keyword evidence="3" id="KW-1185">Reference proteome</keyword>